<keyword evidence="3" id="KW-1185">Reference proteome</keyword>
<dbReference type="InParanoid" id="A0A1Q3CRW0"/>
<dbReference type="PANTHER" id="PTHR31286:SF165">
    <property type="entry name" value="DUF4283 DOMAIN-CONTAINING PROTEIN"/>
    <property type="match status" value="1"/>
</dbReference>
<feature type="non-terminal residue" evidence="2">
    <location>
        <position position="1"/>
    </location>
</feature>
<evidence type="ECO:0000313" key="3">
    <source>
        <dbReference type="Proteomes" id="UP000187406"/>
    </source>
</evidence>
<dbReference type="Proteomes" id="UP000187406">
    <property type="component" value="Unassembled WGS sequence"/>
</dbReference>
<dbReference type="PANTHER" id="PTHR31286">
    <property type="entry name" value="GLYCINE-RICH CELL WALL STRUCTURAL PROTEIN 1.8-LIKE"/>
    <property type="match status" value="1"/>
</dbReference>
<dbReference type="InterPro" id="IPR040256">
    <property type="entry name" value="At4g02000-like"/>
</dbReference>
<dbReference type="OrthoDB" id="851886at2759"/>
<sequence length="282" mass="31862">EVLEDGAKEWKSALVGFCGGKRIPFKALQTVLNKKGENAGRFSIHTADNGIYIFKYESSIVRDWILENGPWYVWGISLALRLWEKEMPLMQCSFTKVPILVKLMNILMEYWTHAGLSRLDSLLGNPLHMDAATESKQKINFARLCMEMSATSKFPANIRARWNNGVYVDVKVEYCWMPVVCEHCKVFNHNSHVCPVATKLVKSPAYGTVSTVKVNALKVWVRVGNRGKDIRTCDDEHVDMHLSVPGTASPSKALDMVDKQKVRVDEPTHMACIDRNPIVNIP</sequence>
<organism evidence="2 3">
    <name type="scientific">Cephalotus follicularis</name>
    <name type="common">Albany pitcher plant</name>
    <dbReference type="NCBI Taxonomy" id="3775"/>
    <lineage>
        <taxon>Eukaryota</taxon>
        <taxon>Viridiplantae</taxon>
        <taxon>Streptophyta</taxon>
        <taxon>Embryophyta</taxon>
        <taxon>Tracheophyta</taxon>
        <taxon>Spermatophyta</taxon>
        <taxon>Magnoliopsida</taxon>
        <taxon>eudicotyledons</taxon>
        <taxon>Gunneridae</taxon>
        <taxon>Pentapetalae</taxon>
        <taxon>rosids</taxon>
        <taxon>fabids</taxon>
        <taxon>Oxalidales</taxon>
        <taxon>Cephalotaceae</taxon>
        <taxon>Cephalotus</taxon>
    </lineage>
</organism>
<evidence type="ECO:0000259" key="1">
    <source>
        <dbReference type="Pfam" id="PF14111"/>
    </source>
</evidence>
<protein>
    <submittedName>
        <fullName evidence="2">DUF4283 domain-containing protein</fullName>
    </submittedName>
</protein>
<gene>
    <name evidence="2" type="ORF">CFOL_v3_26229</name>
</gene>
<reference evidence="3" key="1">
    <citation type="submission" date="2016-04" db="EMBL/GenBank/DDBJ databases">
        <title>Cephalotus genome sequencing.</title>
        <authorList>
            <person name="Fukushima K."/>
            <person name="Hasebe M."/>
            <person name="Fang X."/>
        </authorList>
    </citation>
    <scope>NUCLEOTIDE SEQUENCE [LARGE SCALE GENOMIC DNA]</scope>
    <source>
        <strain evidence="3">cv. St1</strain>
    </source>
</reference>
<evidence type="ECO:0000313" key="2">
    <source>
        <dbReference type="EMBL" id="GAV82778.1"/>
    </source>
</evidence>
<proteinExistence type="predicted"/>
<dbReference type="EMBL" id="BDDD01002714">
    <property type="protein sequence ID" value="GAV82778.1"/>
    <property type="molecule type" value="Genomic_DNA"/>
</dbReference>
<dbReference type="Pfam" id="PF14111">
    <property type="entry name" value="DUF4283"/>
    <property type="match status" value="1"/>
</dbReference>
<dbReference type="AlphaFoldDB" id="A0A1Q3CRW0"/>
<dbReference type="InterPro" id="IPR025558">
    <property type="entry name" value="DUF4283"/>
</dbReference>
<name>A0A1Q3CRW0_CEPFO</name>
<accession>A0A1Q3CRW0</accession>
<comment type="caution">
    <text evidence="2">The sequence shown here is derived from an EMBL/GenBank/DDBJ whole genome shotgun (WGS) entry which is preliminary data.</text>
</comment>
<feature type="domain" description="DUF4283" evidence="1">
    <location>
        <begin position="7"/>
        <end position="86"/>
    </location>
</feature>